<name>A0AAE3N9P5_9BURK</name>
<dbReference type="GO" id="GO:0006171">
    <property type="term" value="P:cAMP biosynthetic process"/>
    <property type="evidence" value="ECO:0007669"/>
    <property type="project" value="TreeGrafter"/>
</dbReference>
<accession>A0AAE3N9P5</accession>
<dbReference type="InterPro" id="IPR050697">
    <property type="entry name" value="Adenylyl/Guanylyl_Cyclase_3/4"/>
</dbReference>
<dbReference type="Gene3D" id="3.30.70.1230">
    <property type="entry name" value="Nucleotide cyclase"/>
    <property type="match status" value="1"/>
</dbReference>
<keyword evidence="1" id="KW-1133">Transmembrane helix</keyword>
<dbReference type="PANTHER" id="PTHR43081:SF1">
    <property type="entry name" value="ADENYLATE CYCLASE, TERMINAL-DIFFERENTIATION SPECIFIC"/>
    <property type="match status" value="1"/>
</dbReference>
<dbReference type="SUPFAM" id="SSF55073">
    <property type="entry name" value="Nucleotide cyclase"/>
    <property type="match status" value="1"/>
</dbReference>
<organism evidence="3 4">
    <name type="scientific">Xenophilus arseniciresistens</name>
    <dbReference type="NCBI Taxonomy" id="1283306"/>
    <lineage>
        <taxon>Bacteria</taxon>
        <taxon>Pseudomonadati</taxon>
        <taxon>Pseudomonadota</taxon>
        <taxon>Betaproteobacteria</taxon>
        <taxon>Burkholderiales</taxon>
        <taxon>Comamonadaceae</taxon>
        <taxon>Xenophilus</taxon>
    </lineage>
</organism>
<dbReference type="InterPro" id="IPR001054">
    <property type="entry name" value="A/G_cyclase"/>
</dbReference>
<dbReference type="SMART" id="SM00044">
    <property type="entry name" value="CYCc"/>
    <property type="match status" value="1"/>
</dbReference>
<reference evidence="3" key="1">
    <citation type="submission" date="2023-01" db="EMBL/GenBank/DDBJ databases">
        <title>Xenophilus mangrovi sp. nov., isolated from soil of Mangrove nature reserve.</title>
        <authorList>
            <person name="Xu S."/>
            <person name="Liu Z."/>
            <person name="Xu Y."/>
        </authorList>
    </citation>
    <scope>NUCLEOTIDE SEQUENCE</scope>
    <source>
        <strain evidence="3">YW8</strain>
    </source>
</reference>
<dbReference type="PANTHER" id="PTHR43081">
    <property type="entry name" value="ADENYLATE CYCLASE, TERMINAL-DIFFERENTIATION SPECIFIC-RELATED"/>
    <property type="match status" value="1"/>
</dbReference>
<feature type="transmembrane region" description="Helical" evidence="1">
    <location>
        <begin position="416"/>
        <end position="434"/>
    </location>
</feature>
<dbReference type="Proteomes" id="UP001212602">
    <property type="component" value="Unassembled WGS sequence"/>
</dbReference>
<evidence type="ECO:0000313" key="3">
    <source>
        <dbReference type="EMBL" id="MDA7416876.1"/>
    </source>
</evidence>
<dbReference type="PROSITE" id="PS50125">
    <property type="entry name" value="GUANYLATE_CYCLASE_2"/>
    <property type="match status" value="1"/>
</dbReference>
<dbReference type="InterPro" id="IPR007890">
    <property type="entry name" value="CHASE2"/>
</dbReference>
<dbReference type="RefSeq" id="WP_271428100.1">
    <property type="nucleotide sequence ID" value="NZ_JAQIPB010000003.1"/>
</dbReference>
<dbReference type="Pfam" id="PF05226">
    <property type="entry name" value="CHASE2"/>
    <property type="match status" value="1"/>
</dbReference>
<dbReference type="GO" id="GO:0004016">
    <property type="term" value="F:adenylate cyclase activity"/>
    <property type="evidence" value="ECO:0007669"/>
    <property type="project" value="UniProtKB-ARBA"/>
</dbReference>
<gene>
    <name evidence="3" type="ORF">PGB34_10915</name>
</gene>
<sequence>MKWRPRQGPRIVLSLLPLVLVLAHLGGWMQLPVIQALDAFIYDARLRLTASQQADPRVVIVDIDDASLLQYGQWPWTRDRLAALTRELTVRQQAGVLGFDIMFVERERSAAQAVLQALREGPLAGNSAVMAQLEQLAATTDSERLFAQALRDQPAVLGFYFTQSDGAAAAGGSAGVLPPAVLPTGLLPAAADHVPRWSHYGTSLPQLAKVAPAGFLNVVLDPQADGMVREVPLLGRYAPPNAEEADKGGYYEALSLAVYRRWLGAQLAVSVDAGGAGDPPRLQSLLLQSAAGQRVVPVDAMGRILVPYRHSGGPQGGIYRYVSAADVLEGRLAPGELQGKAVLIGTSAAGLNDLSVTPVNATLPGVEVHASVLSALMDGRFLHVPLHADAFVALAVVVLVGGLAIGLAVFRISTMLLVVVLGTAAVVAVTQWLYLREGMVIPLAAMLLAVALALASNMAWDYFVEARTRRSLVRLFGSYVPPQLVGQMLQDPERYSMRAESKQLTVMFCDMRGFTRLSEGMAPQQLQPLLNDIFSRLATVIAAHRGTVDKYMGDCVMAFWGAPVDTPEHATLAVDAACQLVAEVASINRDHQGQGLPPVQLGIGLNTGLMMVGDMGSTLRRSYTVIGDAVNLASRLEGLGERYGVDIVVGPETAGSASAYLWQELDRVRVKGKQQAVLIHAPRGLASQADEALLAELSQWQQVRHAYLTRQWLLAQQLLQSLRKRDEKNVLYQLYAERVALLLAQPAEPGWDGTEHIQAK</sequence>
<dbReference type="Pfam" id="PF00211">
    <property type="entry name" value="Guanylate_cyc"/>
    <property type="match status" value="1"/>
</dbReference>
<keyword evidence="4" id="KW-1185">Reference proteome</keyword>
<keyword evidence="1" id="KW-0812">Transmembrane</keyword>
<dbReference type="EMBL" id="JAQIPB010000003">
    <property type="protein sequence ID" value="MDA7416876.1"/>
    <property type="molecule type" value="Genomic_DNA"/>
</dbReference>
<feature type="domain" description="Guanylate cyclase" evidence="2">
    <location>
        <begin position="505"/>
        <end position="637"/>
    </location>
</feature>
<dbReference type="GO" id="GO:0035556">
    <property type="term" value="P:intracellular signal transduction"/>
    <property type="evidence" value="ECO:0007669"/>
    <property type="project" value="InterPro"/>
</dbReference>
<protein>
    <submittedName>
        <fullName evidence="3">Adenylate/guanylate cyclase domain-containing protein</fullName>
    </submittedName>
</protein>
<dbReference type="AlphaFoldDB" id="A0AAE3N9P5"/>
<keyword evidence="1" id="KW-0472">Membrane</keyword>
<evidence type="ECO:0000313" key="4">
    <source>
        <dbReference type="Proteomes" id="UP001212602"/>
    </source>
</evidence>
<evidence type="ECO:0000259" key="2">
    <source>
        <dbReference type="PROSITE" id="PS50125"/>
    </source>
</evidence>
<dbReference type="SMART" id="SM01080">
    <property type="entry name" value="CHASE2"/>
    <property type="match status" value="1"/>
</dbReference>
<evidence type="ECO:0000256" key="1">
    <source>
        <dbReference type="SAM" id="Phobius"/>
    </source>
</evidence>
<proteinExistence type="predicted"/>
<comment type="caution">
    <text evidence="3">The sequence shown here is derived from an EMBL/GenBank/DDBJ whole genome shotgun (WGS) entry which is preliminary data.</text>
</comment>
<feature type="transmembrane region" description="Helical" evidence="1">
    <location>
        <begin position="390"/>
        <end position="409"/>
    </location>
</feature>
<dbReference type="CDD" id="cd07302">
    <property type="entry name" value="CHD"/>
    <property type="match status" value="1"/>
</dbReference>
<dbReference type="InterPro" id="IPR029787">
    <property type="entry name" value="Nucleotide_cyclase"/>
</dbReference>
<feature type="transmembrane region" description="Helical" evidence="1">
    <location>
        <begin position="440"/>
        <end position="460"/>
    </location>
</feature>